<dbReference type="RefSeq" id="XP_044687291.1">
    <property type="nucleotide sequence ID" value="XM_044819589.1"/>
</dbReference>
<accession>A0A9P8DUB0</accession>
<dbReference type="PANTHER" id="PTHR34706:SF1">
    <property type="entry name" value="VWFA DOMAIN-CONTAINING PROTEIN"/>
    <property type="match status" value="1"/>
</dbReference>
<evidence type="ECO:0008006" key="3">
    <source>
        <dbReference type="Google" id="ProtNLM"/>
    </source>
</evidence>
<sequence length="192" mass="21966">MLVDNFGSMESHKPKAMRTARVISYVAKIADYNGMEVFAASETTKRPVICNSSGKVEKVIKKMETVKGRCNMHKCLYDILNRVLMPGQFKPTSIYIYTDGVWEPGDDQVKLLISRAIDFIDRHEYKSSALMFQFIRFGNDPTGTERLNYLANQCKRQTTVDLYDIVDAKDCDEHVPDIVIGSISRWGNNRLR</sequence>
<evidence type="ECO:0000313" key="1">
    <source>
        <dbReference type="EMBL" id="KAG9508292.1"/>
    </source>
</evidence>
<keyword evidence="2" id="KW-1185">Reference proteome</keyword>
<reference evidence="1" key="1">
    <citation type="journal article" date="2021" name="Mol. Plant Microbe Interact.">
        <title>Telomere to telomere genome assembly of Fusarium musae F31, causal agent of crown rot disease of banana.</title>
        <authorList>
            <person name="Degradi L."/>
            <person name="Tava V."/>
            <person name="Kunova A."/>
            <person name="Cortesi P."/>
            <person name="Saracchi M."/>
            <person name="Pasquali M."/>
        </authorList>
    </citation>
    <scope>NUCLEOTIDE SEQUENCE</scope>
    <source>
        <strain evidence="1">F31</strain>
    </source>
</reference>
<dbReference type="PANTHER" id="PTHR34706">
    <property type="entry name" value="SLR1338 PROTEIN"/>
    <property type="match status" value="1"/>
</dbReference>
<protein>
    <recommendedName>
        <fullName evidence="3">VWFA domain-containing protein</fullName>
    </recommendedName>
</protein>
<evidence type="ECO:0000313" key="2">
    <source>
        <dbReference type="Proteomes" id="UP000827133"/>
    </source>
</evidence>
<organism evidence="1 2">
    <name type="scientific">Fusarium musae</name>
    <dbReference type="NCBI Taxonomy" id="1042133"/>
    <lineage>
        <taxon>Eukaryota</taxon>
        <taxon>Fungi</taxon>
        <taxon>Dikarya</taxon>
        <taxon>Ascomycota</taxon>
        <taxon>Pezizomycotina</taxon>
        <taxon>Sordariomycetes</taxon>
        <taxon>Hypocreomycetidae</taxon>
        <taxon>Hypocreales</taxon>
        <taxon>Nectriaceae</taxon>
        <taxon>Fusarium</taxon>
    </lineage>
</organism>
<gene>
    <name evidence="1" type="ORF">J7337_001856</name>
</gene>
<name>A0A9P8DUB0_9HYPO</name>
<dbReference type="GeneID" id="68309713"/>
<proteinExistence type="predicted"/>
<dbReference type="EMBL" id="JAHBCI010000001">
    <property type="protein sequence ID" value="KAG9508292.1"/>
    <property type="molecule type" value="Genomic_DNA"/>
</dbReference>
<dbReference type="Proteomes" id="UP000827133">
    <property type="component" value="Unassembled WGS sequence"/>
</dbReference>
<dbReference type="KEGG" id="fmu:J7337_001856"/>
<comment type="caution">
    <text evidence="1">The sequence shown here is derived from an EMBL/GenBank/DDBJ whole genome shotgun (WGS) entry which is preliminary data.</text>
</comment>
<dbReference type="AlphaFoldDB" id="A0A9P8DUB0"/>